<dbReference type="eggNOG" id="ENOG502QQEM">
    <property type="taxonomic scope" value="Eukaryota"/>
</dbReference>
<keyword evidence="2 5" id="KW-0378">Hydrolase</keyword>
<evidence type="ECO:0000256" key="1">
    <source>
        <dbReference type="ARBA" id="ARBA00006153"/>
    </source>
</evidence>
<dbReference type="PANTHER" id="PTHR11014">
    <property type="entry name" value="PEPTIDASE M20 FAMILY MEMBER"/>
    <property type="match status" value="1"/>
</dbReference>
<dbReference type="SUPFAM" id="SSF55031">
    <property type="entry name" value="Bacterial exopeptidase dimerisation domain"/>
    <property type="match status" value="1"/>
</dbReference>
<sequence length="364" mass="36466">MAAAPTPAPTILPAVAAAAPHMIALRRDLHAHPELAFEETATAARVVDELAAHPAVSIESGVAGTGVVARITLGSGAGCHIALRADMDALPVREASDAPYASQIDGVSHACGHDGHVAILVTVASILAAAADGSVPELAGLDGTVTCIFQPAEEAGGGASCMIEAEAAGTVTHGLIADVDSIYGLHLWNYQALGTVGVASGPVMANSDKFDIAVVGSGGHGATPHSAVDAVVVAGSLITALQTVVARSVDPLASAVLSLGFVRGGYAHNVIADRVELGGTVRALDDSVRDTVAARIRSVCNGVASTFGATIDCTYTHGYPATVNAPEPTKLVAAAAKDVVGSAGVTDPYRTLCGEDFAYFTPVV</sequence>
<dbReference type="FunFam" id="3.30.70.360:FF:000014">
    <property type="entry name" value="N-acyl-L-amino acid amidohydrolase"/>
    <property type="match status" value="1"/>
</dbReference>
<evidence type="ECO:0000313" key="6">
    <source>
        <dbReference type="Proteomes" id="UP000054408"/>
    </source>
</evidence>
<proteinExistence type="inferred from homology"/>
<comment type="cofactor">
    <cofactor evidence="3">
        <name>Mn(2+)</name>
        <dbReference type="ChEBI" id="CHEBI:29035"/>
    </cofactor>
    <text evidence="3">The Mn(2+) ion enhances activity.</text>
</comment>
<feature type="binding site" evidence="3">
    <location>
        <position position="186"/>
    </location>
    <ligand>
        <name>Mn(2+)</name>
        <dbReference type="ChEBI" id="CHEBI:29035"/>
        <label>2</label>
    </ligand>
</feature>
<dbReference type="GeneID" id="25561785"/>
<dbReference type="PANTHER" id="PTHR11014:SF63">
    <property type="entry name" value="METALLOPEPTIDASE, PUTATIVE (AFU_ORTHOLOGUE AFUA_6G09600)-RELATED"/>
    <property type="match status" value="1"/>
</dbReference>
<feature type="domain" description="Peptidase M20 dimerisation" evidence="4">
    <location>
        <begin position="209"/>
        <end position="301"/>
    </location>
</feature>
<dbReference type="Gene3D" id="3.30.70.360">
    <property type="match status" value="1"/>
</dbReference>
<dbReference type="OrthoDB" id="6119954at2759"/>
<dbReference type="Proteomes" id="UP000054408">
    <property type="component" value="Unassembled WGS sequence"/>
</dbReference>
<dbReference type="GO" id="GO:0016787">
    <property type="term" value="F:hydrolase activity"/>
    <property type="evidence" value="ECO:0007669"/>
    <property type="project" value="UniProtKB-KW"/>
</dbReference>
<dbReference type="GO" id="GO:0046872">
    <property type="term" value="F:metal ion binding"/>
    <property type="evidence" value="ECO:0007669"/>
    <property type="project" value="UniProtKB-KW"/>
</dbReference>
<dbReference type="InterPro" id="IPR036264">
    <property type="entry name" value="Bact_exopeptidase_dim_dom"/>
</dbReference>
<dbReference type="InterPro" id="IPR011650">
    <property type="entry name" value="Peptidase_M20_dimer"/>
</dbReference>
<dbReference type="NCBIfam" id="TIGR01891">
    <property type="entry name" value="amidohydrolases"/>
    <property type="match status" value="1"/>
</dbReference>
<keyword evidence="3" id="KW-0479">Metal-binding</keyword>
<gene>
    <name evidence="5" type="ORF">AMSG_02074</name>
</gene>
<dbReference type="AlphaFoldDB" id="A0A0L0DV93"/>
<comment type="similarity">
    <text evidence="1">Belongs to the peptidase M20 family.</text>
</comment>
<dbReference type="RefSeq" id="XP_013761106.1">
    <property type="nucleotide sequence ID" value="XM_013905652.1"/>
</dbReference>
<feature type="binding site" evidence="3">
    <location>
        <position position="113"/>
    </location>
    <ligand>
        <name>Mn(2+)</name>
        <dbReference type="ChEBI" id="CHEBI:29035"/>
        <label>2</label>
    </ligand>
</feature>
<dbReference type="EMBL" id="GL349440">
    <property type="protein sequence ID" value="KNC56062.1"/>
    <property type="molecule type" value="Genomic_DNA"/>
</dbReference>
<evidence type="ECO:0000313" key="5">
    <source>
        <dbReference type="EMBL" id="KNC56062.1"/>
    </source>
</evidence>
<dbReference type="InterPro" id="IPR002933">
    <property type="entry name" value="Peptidase_M20"/>
</dbReference>
<evidence type="ECO:0000256" key="2">
    <source>
        <dbReference type="ARBA" id="ARBA00022801"/>
    </source>
</evidence>
<dbReference type="InterPro" id="IPR017439">
    <property type="entry name" value="Amidohydrolase"/>
</dbReference>
<evidence type="ECO:0000256" key="3">
    <source>
        <dbReference type="PIRSR" id="PIRSR005962-1"/>
    </source>
</evidence>
<dbReference type="Gene3D" id="3.40.630.10">
    <property type="entry name" value="Zn peptidases"/>
    <property type="match status" value="1"/>
</dbReference>
<accession>A0A0L0DV93</accession>
<reference evidence="5 6" key="1">
    <citation type="submission" date="2010-05" db="EMBL/GenBank/DDBJ databases">
        <title>The Genome Sequence of Thecamonas trahens ATCC 50062.</title>
        <authorList>
            <consortium name="The Broad Institute Genome Sequencing Platform"/>
            <person name="Russ C."/>
            <person name="Cuomo C."/>
            <person name="Shea T."/>
            <person name="Young S.K."/>
            <person name="Zeng Q."/>
            <person name="Koehrsen M."/>
            <person name="Haas B."/>
            <person name="Borodovsky M."/>
            <person name="Guigo R."/>
            <person name="Alvarado L."/>
            <person name="Berlin A."/>
            <person name="Bochicchio J."/>
            <person name="Borenstein D."/>
            <person name="Chapman S."/>
            <person name="Chen Z."/>
            <person name="Freedman E."/>
            <person name="Gellesch M."/>
            <person name="Goldberg J."/>
            <person name="Griggs A."/>
            <person name="Gujja S."/>
            <person name="Heilman E."/>
            <person name="Heiman D."/>
            <person name="Hepburn T."/>
            <person name="Howarth C."/>
            <person name="Jen D."/>
            <person name="Larson L."/>
            <person name="Mehta T."/>
            <person name="Park D."/>
            <person name="Pearson M."/>
            <person name="Roberts A."/>
            <person name="Saif S."/>
            <person name="Shenoy N."/>
            <person name="Sisk P."/>
            <person name="Stolte C."/>
            <person name="Sykes S."/>
            <person name="Thomson T."/>
            <person name="Walk T."/>
            <person name="White J."/>
            <person name="Yandava C."/>
            <person name="Burger G."/>
            <person name="Gray M.W."/>
            <person name="Holland P.W.H."/>
            <person name="King N."/>
            <person name="Lang F.B.F."/>
            <person name="Roger A.J."/>
            <person name="Ruiz-Trillo I."/>
            <person name="Lander E."/>
            <person name="Nusbaum C."/>
        </authorList>
    </citation>
    <scope>NUCLEOTIDE SEQUENCE [LARGE SCALE GENOMIC DNA]</scope>
    <source>
        <strain evidence="5 6">ATCC 50062</strain>
    </source>
</reference>
<evidence type="ECO:0000259" key="4">
    <source>
        <dbReference type="Pfam" id="PF07687"/>
    </source>
</evidence>
<dbReference type="Pfam" id="PF07687">
    <property type="entry name" value="M20_dimer"/>
    <property type="match status" value="1"/>
</dbReference>
<dbReference type="SUPFAM" id="SSF53187">
    <property type="entry name" value="Zn-dependent exopeptidases"/>
    <property type="match status" value="1"/>
</dbReference>
<dbReference type="OMA" id="ITSACDR"/>
<protein>
    <submittedName>
        <fullName evidence="5">Amidohydrolase</fullName>
    </submittedName>
</protein>
<organism evidence="5 6">
    <name type="scientific">Thecamonas trahens ATCC 50062</name>
    <dbReference type="NCBI Taxonomy" id="461836"/>
    <lineage>
        <taxon>Eukaryota</taxon>
        <taxon>Apusozoa</taxon>
        <taxon>Apusomonadida</taxon>
        <taxon>Apusomonadidae</taxon>
        <taxon>Thecamonas</taxon>
    </lineage>
</organism>
<feature type="binding site" evidence="3">
    <location>
        <position position="154"/>
    </location>
    <ligand>
        <name>Mn(2+)</name>
        <dbReference type="ChEBI" id="CHEBI:29035"/>
        <label>2</label>
    </ligand>
</feature>
<dbReference type="PIRSF" id="PIRSF005962">
    <property type="entry name" value="Pept_M20D_amidohydro"/>
    <property type="match status" value="1"/>
</dbReference>
<name>A0A0L0DV93_THETB</name>
<dbReference type="Pfam" id="PF01546">
    <property type="entry name" value="Peptidase_M20"/>
    <property type="match status" value="1"/>
</dbReference>
<feature type="binding site" evidence="3">
    <location>
        <position position="111"/>
    </location>
    <ligand>
        <name>Mn(2+)</name>
        <dbReference type="ChEBI" id="CHEBI:29035"/>
        <label>2</label>
    </ligand>
</feature>
<keyword evidence="6" id="KW-1185">Reference proteome</keyword>
<keyword evidence="3" id="KW-0464">Manganese</keyword>